<dbReference type="GO" id="GO:0008270">
    <property type="term" value="F:zinc ion binding"/>
    <property type="evidence" value="ECO:0007669"/>
    <property type="project" value="UniProtKB-KW"/>
</dbReference>
<keyword evidence="1" id="KW-0479">Metal-binding</keyword>
<comment type="caution">
    <text evidence="6">The sequence shown here is derived from an EMBL/GenBank/DDBJ whole genome shotgun (WGS) entry which is preliminary data.</text>
</comment>
<name>A0A9P5P1G9_GYMJU</name>
<feature type="domain" description="MYND-type" evidence="5">
    <location>
        <begin position="34"/>
        <end position="74"/>
    </location>
</feature>
<evidence type="ECO:0000313" key="6">
    <source>
        <dbReference type="EMBL" id="KAF8912111.1"/>
    </source>
</evidence>
<evidence type="ECO:0000256" key="4">
    <source>
        <dbReference type="PROSITE-ProRule" id="PRU00134"/>
    </source>
</evidence>
<keyword evidence="3" id="KW-0862">Zinc</keyword>
<dbReference type="InterPro" id="IPR058518">
    <property type="entry name" value="DUF8205"/>
</dbReference>
<dbReference type="Proteomes" id="UP000724874">
    <property type="component" value="Unassembled WGS sequence"/>
</dbReference>
<dbReference type="OrthoDB" id="5231159at2759"/>
<evidence type="ECO:0000256" key="2">
    <source>
        <dbReference type="ARBA" id="ARBA00022771"/>
    </source>
</evidence>
<gene>
    <name evidence="6" type="ORF">CPB84DRAFT_1957754</name>
</gene>
<dbReference type="InterPro" id="IPR002893">
    <property type="entry name" value="Znf_MYND"/>
</dbReference>
<keyword evidence="7" id="KW-1185">Reference proteome</keyword>
<proteinExistence type="predicted"/>
<sequence length="315" mass="35798">MPALSATPVLITEFGPDAHQVKHQRKENKSRLTCQYCKKPEEQESRHKACRQCKMLYCSRECQKADWPRHKVACIKAPDGHFPHFNKICQTFLANESLLALLEVLIALELNLAITQDPNQRFNVQIFIHFEPFDDLDFLKIINSNVGIDASPMRGMAQIGGISSTELYESSDGLTMLPGHGQPSLSANGQDSLPFVRLQFMRILHSGRCQCMNTGLFISLDSIQASREAQVVTLPLRRGVSETVPISVTAYRDFINEFIRLDWQNRWLLQMDMQQKDKELYRDAGAANSTLPDSLGLFIRDTGMRRIRAIYTPAR</sequence>
<evidence type="ECO:0000256" key="1">
    <source>
        <dbReference type="ARBA" id="ARBA00022723"/>
    </source>
</evidence>
<dbReference type="PROSITE" id="PS50865">
    <property type="entry name" value="ZF_MYND_2"/>
    <property type="match status" value="1"/>
</dbReference>
<dbReference type="Gene3D" id="6.10.140.2220">
    <property type="match status" value="1"/>
</dbReference>
<evidence type="ECO:0000256" key="3">
    <source>
        <dbReference type="ARBA" id="ARBA00022833"/>
    </source>
</evidence>
<protein>
    <recommendedName>
        <fullName evidence="5">MYND-type domain-containing protein</fullName>
    </recommendedName>
</protein>
<dbReference type="EMBL" id="JADNYJ010000003">
    <property type="protein sequence ID" value="KAF8912111.1"/>
    <property type="molecule type" value="Genomic_DNA"/>
</dbReference>
<dbReference type="AlphaFoldDB" id="A0A9P5P1G9"/>
<evidence type="ECO:0000313" key="7">
    <source>
        <dbReference type="Proteomes" id="UP000724874"/>
    </source>
</evidence>
<dbReference type="Pfam" id="PF26632">
    <property type="entry name" value="DUF8205"/>
    <property type="match status" value="1"/>
</dbReference>
<evidence type="ECO:0000259" key="5">
    <source>
        <dbReference type="PROSITE" id="PS50865"/>
    </source>
</evidence>
<organism evidence="6 7">
    <name type="scientific">Gymnopilus junonius</name>
    <name type="common">Spectacular rustgill mushroom</name>
    <name type="synonym">Gymnopilus spectabilis subsp. junonius</name>
    <dbReference type="NCBI Taxonomy" id="109634"/>
    <lineage>
        <taxon>Eukaryota</taxon>
        <taxon>Fungi</taxon>
        <taxon>Dikarya</taxon>
        <taxon>Basidiomycota</taxon>
        <taxon>Agaricomycotina</taxon>
        <taxon>Agaricomycetes</taxon>
        <taxon>Agaricomycetidae</taxon>
        <taxon>Agaricales</taxon>
        <taxon>Agaricineae</taxon>
        <taxon>Hymenogastraceae</taxon>
        <taxon>Gymnopilus</taxon>
    </lineage>
</organism>
<dbReference type="SUPFAM" id="SSF144232">
    <property type="entry name" value="HIT/MYND zinc finger-like"/>
    <property type="match status" value="1"/>
</dbReference>
<reference evidence="6" key="1">
    <citation type="submission" date="2020-11" db="EMBL/GenBank/DDBJ databases">
        <authorList>
            <consortium name="DOE Joint Genome Institute"/>
            <person name="Ahrendt S."/>
            <person name="Riley R."/>
            <person name="Andreopoulos W."/>
            <person name="LaButti K."/>
            <person name="Pangilinan J."/>
            <person name="Ruiz-duenas F.J."/>
            <person name="Barrasa J.M."/>
            <person name="Sanchez-Garcia M."/>
            <person name="Camarero S."/>
            <person name="Miyauchi S."/>
            <person name="Serrano A."/>
            <person name="Linde D."/>
            <person name="Babiker R."/>
            <person name="Drula E."/>
            <person name="Ayuso-Fernandez I."/>
            <person name="Pacheco R."/>
            <person name="Padilla G."/>
            <person name="Ferreira P."/>
            <person name="Barriuso J."/>
            <person name="Kellner H."/>
            <person name="Castanera R."/>
            <person name="Alfaro M."/>
            <person name="Ramirez L."/>
            <person name="Pisabarro A.G."/>
            <person name="Kuo A."/>
            <person name="Tritt A."/>
            <person name="Lipzen A."/>
            <person name="He G."/>
            <person name="Yan M."/>
            <person name="Ng V."/>
            <person name="Cullen D."/>
            <person name="Martin F."/>
            <person name="Rosso M.-N."/>
            <person name="Henrissat B."/>
            <person name="Hibbett D."/>
            <person name="Martinez A.T."/>
            <person name="Grigoriev I.V."/>
        </authorList>
    </citation>
    <scope>NUCLEOTIDE SEQUENCE</scope>
    <source>
        <strain evidence="6">AH 44721</strain>
    </source>
</reference>
<accession>A0A9P5P1G9</accession>
<dbReference type="Pfam" id="PF01753">
    <property type="entry name" value="zf-MYND"/>
    <property type="match status" value="1"/>
</dbReference>
<keyword evidence="2 4" id="KW-0863">Zinc-finger</keyword>